<keyword evidence="5" id="KW-1185">Reference proteome</keyword>
<dbReference type="PROSITE" id="PS51186">
    <property type="entry name" value="GNAT"/>
    <property type="match status" value="1"/>
</dbReference>
<dbReference type="Gene3D" id="3.40.630.30">
    <property type="match status" value="1"/>
</dbReference>
<evidence type="ECO:0000256" key="2">
    <source>
        <dbReference type="ARBA" id="ARBA00023315"/>
    </source>
</evidence>
<dbReference type="GO" id="GO:0016747">
    <property type="term" value="F:acyltransferase activity, transferring groups other than amino-acyl groups"/>
    <property type="evidence" value="ECO:0007669"/>
    <property type="project" value="InterPro"/>
</dbReference>
<feature type="domain" description="N-acetyltransferase" evidence="3">
    <location>
        <begin position="23"/>
        <end position="178"/>
    </location>
</feature>
<keyword evidence="1 4" id="KW-0808">Transferase</keyword>
<sequence>MQHDDFDLGTSLRILALRDGRIVHVRTIQSQDKDILDDAFQKLGSESRYSRFFGTVREVPDDILQPEAPGPHGHVVALVALSNAGAGDIMVGGARYVTSPSGENCEFAVTVADDWRGLGLARQLMQQLINTAREREVRQMEGTVLATNTGMRGLAKRLGFKDGPYPGDYSLRLVTLEL</sequence>
<dbReference type="AlphaFoldDB" id="A0A7G8Q5R8"/>
<dbReference type="CDD" id="cd04301">
    <property type="entry name" value="NAT_SF"/>
    <property type="match status" value="1"/>
</dbReference>
<dbReference type="KEGG" id="dtl:H8F01_02880"/>
<dbReference type="EMBL" id="CP060412">
    <property type="protein sequence ID" value="QNK02126.1"/>
    <property type="molecule type" value="Genomic_DNA"/>
</dbReference>
<accession>A0A7G8Q5R8</accession>
<evidence type="ECO:0000313" key="5">
    <source>
        <dbReference type="Proteomes" id="UP000515873"/>
    </source>
</evidence>
<dbReference type="PANTHER" id="PTHR43072:SF23">
    <property type="entry name" value="UPF0039 PROTEIN C11D3.02C"/>
    <property type="match status" value="1"/>
</dbReference>
<gene>
    <name evidence="4" type="ORF">H8F01_02880</name>
</gene>
<organism evidence="4 5">
    <name type="scientific">Dyella telluris</name>
    <dbReference type="NCBI Taxonomy" id="2763498"/>
    <lineage>
        <taxon>Bacteria</taxon>
        <taxon>Pseudomonadati</taxon>
        <taxon>Pseudomonadota</taxon>
        <taxon>Gammaproteobacteria</taxon>
        <taxon>Lysobacterales</taxon>
        <taxon>Rhodanobacteraceae</taxon>
        <taxon>Dyella</taxon>
    </lineage>
</organism>
<name>A0A7G8Q5R8_9GAMM</name>
<evidence type="ECO:0000313" key="4">
    <source>
        <dbReference type="EMBL" id="QNK02126.1"/>
    </source>
</evidence>
<dbReference type="SUPFAM" id="SSF55729">
    <property type="entry name" value="Acyl-CoA N-acyltransferases (Nat)"/>
    <property type="match status" value="1"/>
</dbReference>
<dbReference type="PANTHER" id="PTHR43072">
    <property type="entry name" value="N-ACETYLTRANSFERASE"/>
    <property type="match status" value="1"/>
</dbReference>
<dbReference type="InterPro" id="IPR016181">
    <property type="entry name" value="Acyl_CoA_acyltransferase"/>
</dbReference>
<dbReference type="Proteomes" id="UP000515873">
    <property type="component" value="Chromosome"/>
</dbReference>
<evidence type="ECO:0000259" key="3">
    <source>
        <dbReference type="PROSITE" id="PS51186"/>
    </source>
</evidence>
<dbReference type="Pfam" id="PF00583">
    <property type="entry name" value="Acetyltransf_1"/>
    <property type="match status" value="1"/>
</dbReference>
<proteinExistence type="predicted"/>
<dbReference type="RefSeq" id="WP_187057583.1">
    <property type="nucleotide sequence ID" value="NZ_CP060412.1"/>
</dbReference>
<keyword evidence="2" id="KW-0012">Acyltransferase</keyword>
<dbReference type="InterPro" id="IPR000182">
    <property type="entry name" value="GNAT_dom"/>
</dbReference>
<reference evidence="4 5" key="1">
    <citation type="submission" date="2020-08" db="EMBL/GenBank/DDBJ databases">
        <title>Dyella sp. G9 isolated from forest soil.</title>
        <authorList>
            <person name="Fu J."/>
            <person name="Qiu L."/>
        </authorList>
    </citation>
    <scope>NUCLEOTIDE SEQUENCE [LARGE SCALE GENOMIC DNA]</scope>
    <source>
        <strain evidence="4 5">G9</strain>
    </source>
</reference>
<evidence type="ECO:0000256" key="1">
    <source>
        <dbReference type="ARBA" id="ARBA00022679"/>
    </source>
</evidence>
<protein>
    <submittedName>
        <fullName evidence="4">GNAT family N-acetyltransferase</fullName>
    </submittedName>
</protein>